<gene>
    <name evidence="4" type="primary">LOC103118025</name>
</gene>
<name>A0ABM3VRK5_ERIEU</name>
<dbReference type="RefSeq" id="XP_060026952.1">
    <property type="nucleotide sequence ID" value="XM_060170969.1"/>
</dbReference>
<keyword evidence="3" id="KW-1185">Reference proteome</keyword>
<sequence length="121" mass="14362">MEYKLFLEFLSNDPCLQISDKYLLVMVLVFFQHVKLQLSKYTLGNLFLALYLANDMEEDLEDPKCVIFSWALSTDWLPWVGVFLSQREELWVGMDFCSMVSCQCCEEVMGRQLSHWAWTRR</sequence>
<evidence type="ECO:0000256" key="2">
    <source>
        <dbReference type="ARBA" id="ARBA00023306"/>
    </source>
</evidence>
<keyword evidence="2" id="KW-0131">Cell cycle</keyword>
<evidence type="ECO:0000313" key="3">
    <source>
        <dbReference type="Proteomes" id="UP001652624"/>
    </source>
</evidence>
<dbReference type="InterPro" id="IPR052316">
    <property type="entry name" value="Speedy-Ringo_regulator"/>
</dbReference>
<evidence type="ECO:0000313" key="4">
    <source>
        <dbReference type="RefSeq" id="XP_060026952.1"/>
    </source>
</evidence>
<proteinExistence type="inferred from homology"/>
<dbReference type="Proteomes" id="UP001652624">
    <property type="component" value="Chromosome 14"/>
</dbReference>
<reference evidence="4" key="1">
    <citation type="submission" date="2025-08" db="UniProtKB">
        <authorList>
            <consortium name="RefSeq"/>
        </authorList>
    </citation>
    <scope>IDENTIFICATION</scope>
</reference>
<dbReference type="Pfam" id="PF11357">
    <property type="entry name" value="Spy1"/>
    <property type="match status" value="1"/>
</dbReference>
<comment type="similarity">
    <text evidence="1">Belongs to the Speedy/Ringo family.</text>
</comment>
<dbReference type="GeneID" id="103118025"/>
<dbReference type="InterPro" id="IPR020984">
    <property type="entry name" value="Speedy"/>
</dbReference>
<organism evidence="3 4">
    <name type="scientific">Erinaceus europaeus</name>
    <name type="common">Western European hedgehog</name>
    <dbReference type="NCBI Taxonomy" id="9365"/>
    <lineage>
        <taxon>Eukaryota</taxon>
        <taxon>Metazoa</taxon>
        <taxon>Chordata</taxon>
        <taxon>Craniata</taxon>
        <taxon>Vertebrata</taxon>
        <taxon>Euteleostomi</taxon>
        <taxon>Mammalia</taxon>
        <taxon>Eutheria</taxon>
        <taxon>Laurasiatheria</taxon>
        <taxon>Eulipotyphla</taxon>
        <taxon>Erinaceidae</taxon>
        <taxon>Erinaceinae</taxon>
        <taxon>Erinaceus</taxon>
    </lineage>
</organism>
<dbReference type="PANTHER" id="PTHR31545">
    <property type="entry name" value="SEEDY PROTEIN A/C FAMILY MEMBER"/>
    <property type="match status" value="1"/>
</dbReference>
<evidence type="ECO:0000256" key="1">
    <source>
        <dbReference type="ARBA" id="ARBA00010932"/>
    </source>
</evidence>
<accession>A0ABM3VRK5</accession>
<protein>
    <submittedName>
        <fullName evidence="4">Speedy protein C-like</fullName>
    </submittedName>
</protein>
<dbReference type="PANTHER" id="PTHR31545:SF2">
    <property type="entry name" value="SPEEDY PROTEIN C"/>
    <property type="match status" value="1"/>
</dbReference>